<protein>
    <submittedName>
        <fullName evidence="1">DNA-directed RNA polymerases II and V subunit 6B</fullName>
    </submittedName>
</protein>
<name>A0ACC0GZN3_9ERIC</name>
<dbReference type="EMBL" id="CM045764">
    <property type="protein sequence ID" value="KAI8006325.1"/>
    <property type="molecule type" value="Genomic_DNA"/>
</dbReference>
<organism evidence="1 2">
    <name type="scientific">Camellia lanceoleosa</name>
    <dbReference type="NCBI Taxonomy" id="1840588"/>
    <lineage>
        <taxon>Eukaryota</taxon>
        <taxon>Viridiplantae</taxon>
        <taxon>Streptophyta</taxon>
        <taxon>Embryophyta</taxon>
        <taxon>Tracheophyta</taxon>
        <taxon>Spermatophyta</taxon>
        <taxon>Magnoliopsida</taxon>
        <taxon>eudicotyledons</taxon>
        <taxon>Gunneridae</taxon>
        <taxon>Pentapetalae</taxon>
        <taxon>asterids</taxon>
        <taxon>Ericales</taxon>
        <taxon>Theaceae</taxon>
        <taxon>Camellia</taxon>
    </lineage>
</organism>
<sequence length="539" mass="61347">MANSSIPKVMEKLETPQMPKQREMDHDQCNKLADIVAHGVVESTVVPIVEHVTNVLPPKHDVVVESTVLPTVEHVTPVLLPEPDVMVASKNTDENRILLTPSIFKLDSYLHDQTTQVQKQVTNSPLFDSIDGFSSTNGAPITHQLQGRNNKQNKMTVGLKNKRRKNIPKLQLVDESSSSADPYGGRCTRRSAIASNKRKAIPKKPTQTMLDLNAADSSLDTKEDKFDQSLNLLGKLLGANFDAIESSIARIVRPCPLSADEKILKEYCFDKDLDDSEDIVVMELFYTPIELATRLDLCSLQPKTWIRGSIINLVVAKLTNAQRRLFLDKCHSTWYFATYVSQHILNGTDHAKLCDEYFGESRYTRKLHACEEFDKVERFRLLVDLVKDLSNSKYIDVMDRFDAYKERYEDEPLEPEPDEGVEEELDNNSTDDVPDPLLAENEEKQGQETGERLRKTSKYMTKYERARILGTRALQISMNAPVMVELEGETDPLEIAMKELRQRKIPFTIRRYLPDGSYEDWGVDELIVEDSWKRQVGGD</sequence>
<keyword evidence="2" id="KW-1185">Reference proteome</keyword>
<evidence type="ECO:0000313" key="2">
    <source>
        <dbReference type="Proteomes" id="UP001060215"/>
    </source>
</evidence>
<proteinExistence type="predicted"/>
<dbReference type="Proteomes" id="UP001060215">
    <property type="component" value="Chromosome 7"/>
</dbReference>
<gene>
    <name evidence="1" type="ORF">LOK49_LG07G00463</name>
</gene>
<keyword evidence="1" id="KW-0240">DNA-directed RNA polymerase</keyword>
<comment type="caution">
    <text evidence="1">The sequence shown here is derived from an EMBL/GenBank/DDBJ whole genome shotgun (WGS) entry which is preliminary data.</text>
</comment>
<accession>A0ACC0GZN3</accession>
<reference evidence="1 2" key="1">
    <citation type="journal article" date="2022" name="Plant J.">
        <title>Chromosome-level genome of Camellia lanceoleosa provides a valuable resource for understanding genome evolution and self-incompatibility.</title>
        <authorList>
            <person name="Gong W."/>
            <person name="Xiao S."/>
            <person name="Wang L."/>
            <person name="Liao Z."/>
            <person name="Chang Y."/>
            <person name="Mo W."/>
            <person name="Hu G."/>
            <person name="Li W."/>
            <person name="Zhao G."/>
            <person name="Zhu H."/>
            <person name="Hu X."/>
            <person name="Ji K."/>
            <person name="Xiang X."/>
            <person name="Song Q."/>
            <person name="Yuan D."/>
            <person name="Jin S."/>
            <person name="Zhang L."/>
        </authorList>
    </citation>
    <scope>NUCLEOTIDE SEQUENCE [LARGE SCALE GENOMIC DNA]</scope>
    <source>
        <strain evidence="1">SQ_2022a</strain>
    </source>
</reference>
<evidence type="ECO:0000313" key="1">
    <source>
        <dbReference type="EMBL" id="KAI8006325.1"/>
    </source>
</evidence>
<keyword evidence="1" id="KW-0804">Transcription</keyword>